<dbReference type="AlphaFoldDB" id="A0A3M7PBX4"/>
<accession>A0A3M7PBX4</accession>
<keyword evidence="1" id="KW-0472">Membrane</keyword>
<dbReference type="EMBL" id="REGN01012097">
    <property type="protein sequence ID" value="RMZ96548.1"/>
    <property type="molecule type" value="Genomic_DNA"/>
</dbReference>
<proteinExistence type="predicted"/>
<comment type="caution">
    <text evidence="2">The sequence shown here is derived from an EMBL/GenBank/DDBJ whole genome shotgun (WGS) entry which is preliminary data.</text>
</comment>
<dbReference type="Proteomes" id="UP000276133">
    <property type="component" value="Unassembled WGS sequence"/>
</dbReference>
<keyword evidence="3" id="KW-1185">Reference proteome</keyword>
<keyword evidence="1" id="KW-1133">Transmembrane helix</keyword>
<protein>
    <submittedName>
        <fullName evidence="2">Uncharacterized protein</fullName>
    </submittedName>
</protein>
<organism evidence="2 3">
    <name type="scientific">Brachionus plicatilis</name>
    <name type="common">Marine rotifer</name>
    <name type="synonym">Brachionus muelleri</name>
    <dbReference type="NCBI Taxonomy" id="10195"/>
    <lineage>
        <taxon>Eukaryota</taxon>
        <taxon>Metazoa</taxon>
        <taxon>Spiralia</taxon>
        <taxon>Gnathifera</taxon>
        <taxon>Rotifera</taxon>
        <taxon>Eurotatoria</taxon>
        <taxon>Monogononta</taxon>
        <taxon>Pseudotrocha</taxon>
        <taxon>Ploima</taxon>
        <taxon>Brachionidae</taxon>
        <taxon>Brachionus</taxon>
    </lineage>
</organism>
<feature type="transmembrane region" description="Helical" evidence="1">
    <location>
        <begin position="25"/>
        <end position="53"/>
    </location>
</feature>
<evidence type="ECO:0000256" key="1">
    <source>
        <dbReference type="SAM" id="Phobius"/>
    </source>
</evidence>
<gene>
    <name evidence="2" type="ORF">BpHYR1_007062</name>
</gene>
<reference evidence="2 3" key="1">
    <citation type="journal article" date="2018" name="Sci. Rep.">
        <title>Genomic signatures of local adaptation to the degree of environmental predictability in rotifers.</title>
        <authorList>
            <person name="Franch-Gras L."/>
            <person name="Hahn C."/>
            <person name="Garcia-Roger E.M."/>
            <person name="Carmona M.J."/>
            <person name="Serra M."/>
            <person name="Gomez A."/>
        </authorList>
    </citation>
    <scope>NUCLEOTIDE SEQUENCE [LARGE SCALE GENOMIC DNA]</scope>
    <source>
        <strain evidence="2">HYR1</strain>
    </source>
</reference>
<evidence type="ECO:0000313" key="3">
    <source>
        <dbReference type="Proteomes" id="UP000276133"/>
    </source>
</evidence>
<sequence>MSSTSDSCVPTYYIERCKRNRRASLILITNKILSCVIHLYKIGTMAIYLVMIYSKISDVINID</sequence>
<keyword evidence="1" id="KW-0812">Transmembrane</keyword>
<name>A0A3M7PBX4_BRAPC</name>
<evidence type="ECO:0000313" key="2">
    <source>
        <dbReference type="EMBL" id="RMZ96548.1"/>
    </source>
</evidence>